<dbReference type="InterPro" id="IPR015424">
    <property type="entry name" value="PyrdxlP-dep_Trfase"/>
</dbReference>
<comment type="caution">
    <text evidence="4">The sequence shown here is derived from an EMBL/GenBank/DDBJ whole genome shotgun (WGS) entry which is preliminary data.</text>
</comment>
<keyword evidence="2" id="KW-0663">Pyridoxal phosphate</keyword>
<protein>
    <submittedName>
        <fullName evidence="4">Low-specificity L-threonine aldolase 1</fullName>
        <ecNumber evidence="4">4.1.2.48</ecNumber>
    </submittedName>
</protein>
<dbReference type="GO" id="GO:0006567">
    <property type="term" value="P:L-threonine catabolic process"/>
    <property type="evidence" value="ECO:0007669"/>
    <property type="project" value="TreeGrafter"/>
</dbReference>
<dbReference type="GO" id="GO:0005829">
    <property type="term" value="C:cytosol"/>
    <property type="evidence" value="ECO:0007669"/>
    <property type="project" value="TreeGrafter"/>
</dbReference>
<dbReference type="SUPFAM" id="SSF53383">
    <property type="entry name" value="PLP-dependent transferases"/>
    <property type="match status" value="1"/>
</dbReference>
<dbReference type="Pfam" id="PF01212">
    <property type="entry name" value="Beta_elim_lyase"/>
    <property type="match status" value="1"/>
</dbReference>
<dbReference type="InterPro" id="IPR015422">
    <property type="entry name" value="PyrdxlP-dep_Trfase_small"/>
</dbReference>
<dbReference type="EC" id="4.1.2.48" evidence="4"/>
<dbReference type="PANTHER" id="PTHR48097:SF9">
    <property type="entry name" value="L-THREONINE ALDOLASE"/>
    <property type="match status" value="1"/>
</dbReference>
<keyword evidence="5" id="KW-1185">Reference proteome</keyword>
<dbReference type="GO" id="GO:0006545">
    <property type="term" value="P:glycine biosynthetic process"/>
    <property type="evidence" value="ECO:0007669"/>
    <property type="project" value="TreeGrafter"/>
</dbReference>
<dbReference type="AlphaFoldDB" id="A0A9W9YX79"/>
<dbReference type="PANTHER" id="PTHR48097">
    <property type="entry name" value="L-THREONINE ALDOLASE-RELATED"/>
    <property type="match status" value="1"/>
</dbReference>
<comment type="cofactor">
    <cofactor evidence="1">
        <name>pyridoxal 5'-phosphate</name>
        <dbReference type="ChEBI" id="CHEBI:597326"/>
    </cofactor>
</comment>
<dbReference type="GO" id="GO:0008732">
    <property type="term" value="F:L-allo-threonine aldolase activity"/>
    <property type="evidence" value="ECO:0007669"/>
    <property type="project" value="TreeGrafter"/>
</dbReference>
<dbReference type="Gene3D" id="3.90.1150.10">
    <property type="entry name" value="Aspartate Aminotransferase, domain 1"/>
    <property type="match status" value="1"/>
</dbReference>
<evidence type="ECO:0000259" key="3">
    <source>
        <dbReference type="Pfam" id="PF01212"/>
    </source>
</evidence>
<evidence type="ECO:0000313" key="4">
    <source>
        <dbReference type="EMBL" id="KAJ7371107.1"/>
    </source>
</evidence>
<dbReference type="Proteomes" id="UP001163046">
    <property type="component" value="Unassembled WGS sequence"/>
</dbReference>
<accession>A0A9W9YX79</accession>
<evidence type="ECO:0000313" key="5">
    <source>
        <dbReference type="Proteomes" id="UP001163046"/>
    </source>
</evidence>
<dbReference type="InterPro" id="IPR001597">
    <property type="entry name" value="ArAA_b-elim_lyase/Thr_aldolase"/>
</dbReference>
<gene>
    <name evidence="4" type="primary">Tha1_2</name>
    <name evidence="4" type="ORF">OS493_027795</name>
</gene>
<dbReference type="EMBL" id="MU826851">
    <property type="protein sequence ID" value="KAJ7371107.1"/>
    <property type="molecule type" value="Genomic_DNA"/>
</dbReference>
<evidence type="ECO:0000256" key="1">
    <source>
        <dbReference type="ARBA" id="ARBA00001933"/>
    </source>
</evidence>
<name>A0A9W9YX79_9CNID</name>
<keyword evidence="4" id="KW-0456">Lyase</keyword>
<reference evidence="4" key="1">
    <citation type="submission" date="2023-01" db="EMBL/GenBank/DDBJ databases">
        <title>Genome assembly of the deep-sea coral Lophelia pertusa.</title>
        <authorList>
            <person name="Herrera S."/>
            <person name="Cordes E."/>
        </authorList>
    </citation>
    <scope>NUCLEOTIDE SEQUENCE</scope>
    <source>
        <strain evidence="4">USNM1676648</strain>
        <tissue evidence="4">Polyp</tissue>
    </source>
</reference>
<feature type="domain" description="Aromatic amino acid beta-eliminating lyase/threonine aldolase" evidence="3">
    <location>
        <begin position="1"/>
        <end position="58"/>
    </location>
</feature>
<organism evidence="4 5">
    <name type="scientific">Desmophyllum pertusum</name>
    <dbReference type="NCBI Taxonomy" id="174260"/>
    <lineage>
        <taxon>Eukaryota</taxon>
        <taxon>Metazoa</taxon>
        <taxon>Cnidaria</taxon>
        <taxon>Anthozoa</taxon>
        <taxon>Hexacorallia</taxon>
        <taxon>Scleractinia</taxon>
        <taxon>Caryophylliina</taxon>
        <taxon>Caryophylliidae</taxon>
        <taxon>Desmophyllum</taxon>
    </lineage>
</organism>
<sequence length="68" mass="7500">MRQAGVLAAGGIYALDNIAPKLQVDHTNAEILAKGIHNMKDLGLDVDLKSVETNMMYFNVNHRTVFSQ</sequence>
<proteinExistence type="predicted"/>
<dbReference type="OrthoDB" id="10261951at2759"/>
<evidence type="ECO:0000256" key="2">
    <source>
        <dbReference type="ARBA" id="ARBA00022898"/>
    </source>
</evidence>